<evidence type="ECO:0000313" key="4">
    <source>
        <dbReference type="Proteomes" id="UP000028868"/>
    </source>
</evidence>
<dbReference type="GO" id="GO:0003676">
    <property type="term" value="F:nucleic acid binding"/>
    <property type="evidence" value="ECO:0007669"/>
    <property type="project" value="InterPro"/>
</dbReference>
<dbReference type="OrthoDB" id="9801597at2"/>
<dbReference type="EMBL" id="CCDI010000001">
    <property type="protein sequence ID" value="CDQ22052.1"/>
    <property type="molecule type" value="Genomic_DNA"/>
</dbReference>
<dbReference type="InterPro" id="IPR012340">
    <property type="entry name" value="NA-bd_OB-fold"/>
</dbReference>
<dbReference type="PANTHER" id="PTHR37296:SF1">
    <property type="entry name" value="CONSERVED VIRULENCE FACTOR B"/>
    <property type="match status" value="1"/>
</dbReference>
<reference evidence="4" key="1">
    <citation type="submission" date="2014-03" db="EMBL/GenBank/DDBJ databases">
        <authorList>
            <person name="Urmite Genomes U."/>
        </authorList>
    </citation>
    <scope>NUCLEOTIDE SEQUENCE [LARGE SCALE GENOMIC DNA]</scope>
    <source>
        <strain evidence="4">HD-03</strain>
    </source>
</reference>
<evidence type="ECO:0000256" key="1">
    <source>
        <dbReference type="PIRNR" id="PIRNR012524"/>
    </source>
</evidence>
<dbReference type="Proteomes" id="UP000028868">
    <property type="component" value="Unassembled WGS sequence"/>
</dbReference>
<name>A0A024P356_9BACI</name>
<dbReference type="PROSITE" id="PS50126">
    <property type="entry name" value="S1"/>
    <property type="match status" value="1"/>
</dbReference>
<dbReference type="Pfam" id="PF21191">
    <property type="entry name" value="CvfB_1st"/>
    <property type="match status" value="1"/>
</dbReference>
<dbReference type="Gene3D" id="2.40.50.140">
    <property type="entry name" value="Nucleic acid-binding proteins"/>
    <property type="match status" value="2"/>
</dbReference>
<feature type="domain" description="S1 motif" evidence="2">
    <location>
        <begin position="157"/>
        <end position="217"/>
    </location>
</feature>
<dbReference type="InterPro" id="IPR039566">
    <property type="entry name" value="CvfB_S1_st"/>
</dbReference>
<accession>A0A024P356</accession>
<keyword evidence="4" id="KW-1185">Reference proteome</keyword>
<dbReference type="SMART" id="SM00316">
    <property type="entry name" value="S1"/>
    <property type="match status" value="1"/>
</dbReference>
<dbReference type="SUPFAM" id="SSF50249">
    <property type="entry name" value="Nucleic acid-binding proteins"/>
    <property type="match status" value="1"/>
</dbReference>
<gene>
    <name evidence="3" type="primary">cvfB</name>
    <name evidence="3" type="ORF">BN983_00252</name>
</gene>
<dbReference type="InterPro" id="IPR014464">
    <property type="entry name" value="CvfB_fam"/>
</dbReference>
<dbReference type="InterPro" id="IPR048588">
    <property type="entry name" value="CvfB_S1_2nd"/>
</dbReference>
<dbReference type="InterPro" id="IPR003029">
    <property type="entry name" value="S1_domain"/>
</dbReference>
<dbReference type="PANTHER" id="PTHR37296">
    <property type="entry name" value="CONSERVED VIRULENCE FACTOR B"/>
    <property type="match status" value="1"/>
</dbReference>
<dbReference type="Pfam" id="PF13509">
    <property type="entry name" value="S1_2"/>
    <property type="match status" value="1"/>
</dbReference>
<comment type="similarity">
    <text evidence="1">Belongs to the CvfB family.</text>
</comment>
<proteinExistence type="inferred from homology"/>
<dbReference type="AlphaFoldDB" id="A0A024P356"/>
<evidence type="ECO:0000313" key="3">
    <source>
        <dbReference type="EMBL" id="CDQ22052.1"/>
    </source>
</evidence>
<dbReference type="Pfam" id="PF21543">
    <property type="entry name" value="CvfB_2nd"/>
    <property type="match status" value="1"/>
</dbReference>
<dbReference type="PIRSF" id="PIRSF012524">
    <property type="entry name" value="YitL_S1"/>
    <property type="match status" value="1"/>
</dbReference>
<dbReference type="Pfam" id="PF17783">
    <property type="entry name" value="WHD_CvfB"/>
    <property type="match status" value="1"/>
</dbReference>
<sequence>MKDINHILGTVQKATVEKKITNAFILKVGADEIVLPEEEVGKEVEQNEELQIFIYENKKGQAVATLEIPEVTKETYGWSEVVEIVPNMGVFVDIGLSDKDILVSTDHLPLLKSVWPQQGDHLFVSLELDKKGRLLAEPISEQEVIDDLEKAPKSLMNKELTARVYKATKAGTAVLTGEGFRGFIHPSERKHEPRLGETIQARVIDVKEDGSINLSLRPLKQEGMKEDAEMIYEYLQDNDGVMFLHDKSDPEDIRKTFKISKAAFKRAIGQLLKERKIIQKDGKTMINHNRS</sequence>
<organism evidence="3 4">
    <name type="scientific">Halobacillus karajensis</name>
    <dbReference type="NCBI Taxonomy" id="195088"/>
    <lineage>
        <taxon>Bacteria</taxon>
        <taxon>Bacillati</taxon>
        <taxon>Bacillota</taxon>
        <taxon>Bacilli</taxon>
        <taxon>Bacillales</taxon>
        <taxon>Bacillaceae</taxon>
        <taxon>Halobacillus</taxon>
    </lineage>
</organism>
<dbReference type="InterPro" id="IPR040764">
    <property type="entry name" value="CvfB_WH"/>
</dbReference>
<dbReference type="Gene3D" id="1.10.10.10">
    <property type="entry name" value="Winged helix-like DNA-binding domain superfamily/Winged helix DNA-binding domain"/>
    <property type="match status" value="1"/>
</dbReference>
<dbReference type="InterPro" id="IPR048587">
    <property type="entry name" value="CvfB_S1_3rd"/>
</dbReference>
<reference evidence="3 4" key="2">
    <citation type="submission" date="2014-05" db="EMBL/GenBank/DDBJ databases">
        <title>Draft genome sequence of Halobacillus karajensis HK-03.</title>
        <authorList>
            <person name="Khelaifia S."/>
            <person name="Croce O."/>
            <person name="Lagier J.C."/>
            <person name="Raoult D."/>
        </authorList>
    </citation>
    <scope>NUCLEOTIDE SEQUENCE [LARGE SCALE GENOMIC DNA]</scope>
    <source>
        <strain evidence="3 4">HD-03</strain>
    </source>
</reference>
<protein>
    <recommendedName>
        <fullName evidence="2">S1 motif domain-containing protein</fullName>
    </recommendedName>
</protein>
<evidence type="ECO:0000259" key="2">
    <source>
        <dbReference type="PROSITE" id="PS50126"/>
    </source>
</evidence>
<dbReference type="InterPro" id="IPR036388">
    <property type="entry name" value="WH-like_DNA-bd_sf"/>
</dbReference>
<dbReference type="RefSeq" id="WP_035505058.1">
    <property type="nucleotide sequence ID" value="NZ_CCDH010000002.1"/>
</dbReference>
<comment type="caution">
    <text evidence="3">The sequence shown here is derived from an EMBL/GenBank/DDBJ whole genome shotgun (WGS) entry which is preliminary data.</text>
</comment>